<protein>
    <submittedName>
        <fullName evidence="2">Protein diaphanous like protein 1</fullName>
    </submittedName>
</protein>
<name>L5JXL5_PTEAL</name>
<reference evidence="3" key="1">
    <citation type="journal article" date="2013" name="Science">
        <title>Comparative analysis of bat genomes provides insight into the evolution of flight and immunity.</title>
        <authorList>
            <person name="Zhang G."/>
            <person name="Cowled C."/>
            <person name="Shi Z."/>
            <person name="Huang Z."/>
            <person name="Bishop-Lilly K.A."/>
            <person name="Fang X."/>
            <person name="Wynne J.W."/>
            <person name="Xiong Z."/>
            <person name="Baker M.L."/>
            <person name="Zhao W."/>
            <person name="Tachedjian M."/>
            <person name="Zhu Y."/>
            <person name="Zhou P."/>
            <person name="Jiang X."/>
            <person name="Ng J."/>
            <person name="Yang L."/>
            <person name="Wu L."/>
            <person name="Xiao J."/>
            <person name="Feng Y."/>
            <person name="Chen Y."/>
            <person name="Sun X."/>
            <person name="Zhang Y."/>
            <person name="Marsh G.A."/>
            <person name="Crameri G."/>
            <person name="Broder C.C."/>
            <person name="Frey K.G."/>
            <person name="Wang L.F."/>
            <person name="Wang J."/>
        </authorList>
    </citation>
    <scope>NUCLEOTIDE SEQUENCE [LARGE SCALE GENOMIC DNA]</scope>
</reference>
<feature type="region of interest" description="Disordered" evidence="1">
    <location>
        <begin position="1"/>
        <end position="62"/>
    </location>
</feature>
<dbReference type="STRING" id="9402.L5JXL5"/>
<dbReference type="AlphaFoldDB" id="L5JXL5"/>
<feature type="non-terminal residue" evidence="2">
    <location>
        <position position="1"/>
    </location>
</feature>
<gene>
    <name evidence="2" type="ORF">PAL_GLEAN10016725</name>
</gene>
<evidence type="ECO:0000313" key="2">
    <source>
        <dbReference type="EMBL" id="ELK02973.1"/>
    </source>
</evidence>
<proteinExistence type="predicted"/>
<sequence length="88" mass="8861">AAADGLDLPGESGGGAWSVASANLDMEPPGGGPGPGRGTRDKKKGRSPDELPAAGGDGGKSKKFVTSFSKIDRFHLLTFLPPSPLFGP</sequence>
<dbReference type="InParanoid" id="L5JXL5"/>
<keyword evidence="3" id="KW-1185">Reference proteome</keyword>
<evidence type="ECO:0000313" key="3">
    <source>
        <dbReference type="Proteomes" id="UP000010552"/>
    </source>
</evidence>
<dbReference type="Proteomes" id="UP000010552">
    <property type="component" value="Unassembled WGS sequence"/>
</dbReference>
<dbReference type="EMBL" id="KB031114">
    <property type="protein sequence ID" value="ELK02973.1"/>
    <property type="molecule type" value="Genomic_DNA"/>
</dbReference>
<accession>L5JXL5</accession>
<organism evidence="2 3">
    <name type="scientific">Pteropus alecto</name>
    <name type="common">Black flying fox</name>
    <dbReference type="NCBI Taxonomy" id="9402"/>
    <lineage>
        <taxon>Eukaryota</taxon>
        <taxon>Metazoa</taxon>
        <taxon>Chordata</taxon>
        <taxon>Craniata</taxon>
        <taxon>Vertebrata</taxon>
        <taxon>Euteleostomi</taxon>
        <taxon>Mammalia</taxon>
        <taxon>Eutheria</taxon>
        <taxon>Laurasiatheria</taxon>
        <taxon>Chiroptera</taxon>
        <taxon>Yinpterochiroptera</taxon>
        <taxon>Pteropodoidea</taxon>
        <taxon>Pteropodidae</taxon>
        <taxon>Pteropodinae</taxon>
        <taxon>Pteropus</taxon>
    </lineage>
</organism>
<evidence type="ECO:0000256" key="1">
    <source>
        <dbReference type="SAM" id="MobiDB-lite"/>
    </source>
</evidence>